<organism evidence="1 2">
    <name type="scientific">Manihot esculenta</name>
    <name type="common">Cassava</name>
    <name type="synonym">Jatropha manihot</name>
    <dbReference type="NCBI Taxonomy" id="3983"/>
    <lineage>
        <taxon>Eukaryota</taxon>
        <taxon>Viridiplantae</taxon>
        <taxon>Streptophyta</taxon>
        <taxon>Embryophyta</taxon>
        <taxon>Tracheophyta</taxon>
        <taxon>Spermatophyta</taxon>
        <taxon>Magnoliopsida</taxon>
        <taxon>eudicotyledons</taxon>
        <taxon>Gunneridae</taxon>
        <taxon>Pentapetalae</taxon>
        <taxon>rosids</taxon>
        <taxon>fabids</taxon>
        <taxon>Malpighiales</taxon>
        <taxon>Euphorbiaceae</taxon>
        <taxon>Crotonoideae</taxon>
        <taxon>Manihoteae</taxon>
        <taxon>Manihot</taxon>
    </lineage>
</organism>
<reference evidence="2" key="1">
    <citation type="journal article" date="2016" name="Nat. Biotechnol.">
        <title>Sequencing wild and cultivated cassava and related species reveals extensive interspecific hybridization and genetic diversity.</title>
        <authorList>
            <person name="Bredeson J.V."/>
            <person name="Lyons J.B."/>
            <person name="Prochnik S.E."/>
            <person name="Wu G.A."/>
            <person name="Ha C.M."/>
            <person name="Edsinger-Gonzales E."/>
            <person name="Grimwood J."/>
            <person name="Schmutz J."/>
            <person name="Rabbi I.Y."/>
            <person name="Egesi C."/>
            <person name="Nauluvula P."/>
            <person name="Lebot V."/>
            <person name="Ndunguru J."/>
            <person name="Mkamilo G."/>
            <person name="Bart R.S."/>
            <person name="Setter T.L."/>
            <person name="Gleadow R.M."/>
            <person name="Kulakow P."/>
            <person name="Ferguson M.E."/>
            <person name="Rounsley S."/>
            <person name="Rokhsar D.S."/>
        </authorList>
    </citation>
    <scope>NUCLEOTIDE SEQUENCE [LARGE SCALE GENOMIC DNA]</scope>
    <source>
        <strain evidence="2">cv. AM560-2</strain>
    </source>
</reference>
<dbReference type="Proteomes" id="UP000091857">
    <property type="component" value="Chromosome 4"/>
</dbReference>
<sequence length="236" mass="27144">MSPFVALYGRAPPTIPRYEAGTTAIQEADNILTTRDEILEQLKLNLSRSVNQMKQRADKHQKEVEFQVGDWAYLKLQPYRQHSVARRAFQKLASRYYGPYLILAKLGKVAYRLQLPASSRIHPVFHISLLKKYIGKQGEVPISTNLPTFNDDGDVLLEPYGILDTRWIKQGSRFVEESLVQWKDLPVEDATWENTAALFERFSSINLEDKVQANGGSIDKPRRSKRLPVPNRKYRS</sequence>
<evidence type="ECO:0000313" key="2">
    <source>
        <dbReference type="Proteomes" id="UP000091857"/>
    </source>
</evidence>
<evidence type="ECO:0000313" key="1">
    <source>
        <dbReference type="EMBL" id="KAG8655554.1"/>
    </source>
</evidence>
<gene>
    <name evidence="1" type="ORF">MANES_04G053766v8</name>
</gene>
<proteinExistence type="predicted"/>
<accession>A0ACB7HUB1</accession>
<dbReference type="EMBL" id="CM004390">
    <property type="protein sequence ID" value="KAG8655554.1"/>
    <property type="molecule type" value="Genomic_DNA"/>
</dbReference>
<name>A0ACB7HUB1_MANES</name>
<comment type="caution">
    <text evidence="1">The sequence shown here is derived from an EMBL/GenBank/DDBJ whole genome shotgun (WGS) entry which is preliminary data.</text>
</comment>
<protein>
    <submittedName>
        <fullName evidence="1">Uncharacterized protein</fullName>
    </submittedName>
</protein>
<keyword evidence="2" id="KW-1185">Reference proteome</keyword>